<sequence length="315" mass="35969">MEAMIKRCAGLDVHQETVVACALTGELDKKPVKTIETFPTTTIGLLALSDWLSKLEVTDAVMESTGVYWKPVWNILEDNFNLVLANARHVKNVPGRKTDVKDAEWLAKLLRCGLIEGNFVPPEDIRDLRDLTRYRKKLIHLRTSERNRVHKILQDANIKLTSVFSDIFGVSGRRILEAIMNGEKIETLDLQSMVDYRSRASLEEIAQAINGRIRRHHRDMLRYHWDHMTYLEKSIEELEVQIDTVLIPYRKEVELLDTIPGVNQKAAATFIAEMGVDMSVFKSSKHFASWGGLCPGNYESAGKKKLVKQQKGIRR</sequence>
<dbReference type="Proteomes" id="UP000838308">
    <property type="component" value="Unassembled WGS sequence"/>
</dbReference>
<gene>
    <name evidence="3" type="ORF">BACCIP111895_04902</name>
</gene>
<dbReference type="NCBIfam" id="NF033542">
    <property type="entry name" value="transpos_IS110"/>
    <property type="match status" value="1"/>
</dbReference>
<dbReference type="RefSeq" id="WP_248737884.1">
    <property type="nucleotide sequence ID" value="NZ_CALBWS010000068.1"/>
</dbReference>
<feature type="domain" description="Transposase IS110-like N-terminal" evidence="1">
    <location>
        <begin position="9"/>
        <end position="156"/>
    </location>
</feature>
<comment type="caution">
    <text evidence="3">The sequence shown here is derived from an EMBL/GenBank/DDBJ whole genome shotgun (WGS) entry which is preliminary data.</text>
</comment>
<dbReference type="InterPro" id="IPR047650">
    <property type="entry name" value="Transpos_IS110"/>
</dbReference>
<reference evidence="3" key="1">
    <citation type="submission" date="2022-04" db="EMBL/GenBank/DDBJ databases">
        <authorList>
            <person name="Criscuolo A."/>
        </authorList>
    </citation>
    <scope>NUCLEOTIDE SEQUENCE</scope>
    <source>
        <strain evidence="3">CIP111895</strain>
    </source>
</reference>
<keyword evidence="4" id="KW-1185">Reference proteome</keyword>
<name>A0ABM9EY91_9BACI</name>
<dbReference type="InterPro" id="IPR002525">
    <property type="entry name" value="Transp_IS110-like_N"/>
</dbReference>
<protein>
    <submittedName>
        <fullName evidence="3">IS110 family transposase ISAzo28</fullName>
    </submittedName>
</protein>
<evidence type="ECO:0000313" key="3">
    <source>
        <dbReference type="EMBL" id="CAH2717675.1"/>
    </source>
</evidence>
<organism evidence="3 4">
    <name type="scientific">Neobacillus rhizosphaerae</name>
    <dbReference type="NCBI Taxonomy" id="2880965"/>
    <lineage>
        <taxon>Bacteria</taxon>
        <taxon>Bacillati</taxon>
        <taxon>Bacillota</taxon>
        <taxon>Bacilli</taxon>
        <taxon>Bacillales</taxon>
        <taxon>Bacillaceae</taxon>
        <taxon>Neobacillus</taxon>
    </lineage>
</organism>
<evidence type="ECO:0000313" key="4">
    <source>
        <dbReference type="Proteomes" id="UP000838308"/>
    </source>
</evidence>
<evidence type="ECO:0000259" key="1">
    <source>
        <dbReference type="Pfam" id="PF01548"/>
    </source>
</evidence>
<feature type="domain" description="Transposase IS116/IS110/IS902 C-terminal" evidence="2">
    <location>
        <begin position="254"/>
        <end position="311"/>
    </location>
</feature>
<evidence type="ECO:0000259" key="2">
    <source>
        <dbReference type="Pfam" id="PF02371"/>
    </source>
</evidence>
<dbReference type="InterPro" id="IPR003346">
    <property type="entry name" value="Transposase_20"/>
</dbReference>
<dbReference type="PANTHER" id="PTHR33055">
    <property type="entry name" value="TRANSPOSASE FOR INSERTION SEQUENCE ELEMENT IS1111A"/>
    <property type="match status" value="1"/>
</dbReference>
<dbReference type="PANTHER" id="PTHR33055:SF15">
    <property type="entry name" value="TRANSPOSASE-RELATED"/>
    <property type="match status" value="1"/>
</dbReference>
<dbReference type="Pfam" id="PF01548">
    <property type="entry name" value="DEDD_Tnp_IS110"/>
    <property type="match status" value="1"/>
</dbReference>
<accession>A0ABM9EY91</accession>
<dbReference type="Pfam" id="PF02371">
    <property type="entry name" value="Transposase_20"/>
    <property type="match status" value="1"/>
</dbReference>
<dbReference type="EMBL" id="CALBWS010000068">
    <property type="protein sequence ID" value="CAH2717675.1"/>
    <property type="molecule type" value="Genomic_DNA"/>
</dbReference>
<proteinExistence type="predicted"/>